<reference evidence="1 2" key="1">
    <citation type="journal article" date="2017" name="Front. Microbiol.">
        <title>Comparative Genomic Analysis of the Class Epsilonproteobacteria and Proposed Reclassification to Epsilonbacteraeota (phyl. nov.).</title>
        <authorList>
            <person name="Waite D.W."/>
            <person name="Vanwonterghem I."/>
            <person name="Rinke C."/>
            <person name="Parks D.H."/>
            <person name="Zhang Y."/>
            <person name="Takai K."/>
            <person name="Sievert S.M."/>
            <person name="Simon J."/>
            <person name="Campbell B.J."/>
            <person name="Hanson T.E."/>
            <person name="Woyke T."/>
            <person name="Klotz M.G."/>
            <person name="Hugenholtz P."/>
        </authorList>
    </citation>
    <scope>NUCLEOTIDE SEQUENCE [LARGE SCALE GENOMIC DNA]</scope>
    <source>
        <strain evidence="1">UBA11420</strain>
    </source>
</reference>
<evidence type="ECO:0000313" key="2">
    <source>
        <dbReference type="Proteomes" id="UP000231638"/>
    </source>
</evidence>
<evidence type="ECO:0000313" key="1">
    <source>
        <dbReference type="EMBL" id="DAB36868.1"/>
    </source>
</evidence>
<proteinExistence type="predicted"/>
<dbReference type="AlphaFoldDB" id="A0A2D3W8Z8"/>
<organism evidence="1 2">
    <name type="scientific">Sulfurospirillum cavolei</name>
    <dbReference type="NCBI Taxonomy" id="366522"/>
    <lineage>
        <taxon>Bacteria</taxon>
        <taxon>Pseudomonadati</taxon>
        <taxon>Campylobacterota</taxon>
        <taxon>Epsilonproteobacteria</taxon>
        <taxon>Campylobacterales</taxon>
        <taxon>Sulfurospirillaceae</taxon>
        <taxon>Sulfurospirillum</taxon>
    </lineage>
</organism>
<gene>
    <name evidence="1" type="ORF">CFH80_02570</name>
</gene>
<sequence length="353" mass="40523">MSIKTVLQKKFENLFVSIVVNDAECVLRCKVLKKGAVLKTFTKTFALTLPLEALDQALENYLMHLQDEYRFVYIAYLLDALGQGAVEGVDKKSLQRHNIDTETTYCLPVRNQWTAYAASMEIKSVKNLFSEVGVDFVVSPFIVLSDFVGSQKPKNKPTCYLLNGHNFFIMAVFNEMRLHFGAFFKTQNESSFTRSNDLNDWENEQKEEEIVGAGELPELAHDEPEPEELDELGELSDLDTIDELRSADTFSDVDDKTLGFFKGLNEIKEEDVSLELYGRDLTVYKYLKSSLEEYYHNPLYPSEFIEEIIIFDGYEVSSDLIHQIEDELMMDVELHKVDIGEKVCDLAVREVFQ</sequence>
<dbReference type="STRING" id="366522.GCA_001548055_02260"/>
<dbReference type="EMBL" id="DLUG01000071">
    <property type="protein sequence ID" value="DAB36868.1"/>
    <property type="molecule type" value="Genomic_DNA"/>
</dbReference>
<protein>
    <submittedName>
        <fullName evidence="1">Uncharacterized protein</fullName>
    </submittedName>
</protein>
<comment type="caution">
    <text evidence="1">The sequence shown here is derived from an EMBL/GenBank/DDBJ whole genome shotgun (WGS) entry which is preliminary data.</text>
</comment>
<name>A0A2D3W8Z8_9BACT</name>
<dbReference type="Proteomes" id="UP000231638">
    <property type="component" value="Unassembled WGS sequence"/>
</dbReference>
<accession>A0A2D3W8Z8</accession>